<dbReference type="InterPro" id="IPR057390">
    <property type="entry name" value="Zn-bd_phage_6"/>
</dbReference>
<evidence type="ECO:0000313" key="2">
    <source>
        <dbReference type="Proteomes" id="UP000259123"/>
    </source>
</evidence>
<dbReference type="Pfam" id="PF24230">
    <property type="entry name" value="Phage_zn_bind_6"/>
    <property type="match status" value="1"/>
</dbReference>
<dbReference type="GeneID" id="65114349"/>
<accession>A0A345KRB5</accession>
<keyword evidence="2" id="KW-1185">Reference proteome</keyword>
<sequence length="69" mass="8090">MMAEVECDHVWQLVEDGYGRFWSTTIDDERKVIVAQNSRMSDTGTGEFLQCENCQKRRDVPHGYTIGWY</sequence>
<protein>
    <submittedName>
        <fullName evidence="1">Uncharacterized protein</fullName>
    </submittedName>
</protein>
<evidence type="ECO:0000313" key="1">
    <source>
        <dbReference type="EMBL" id="AXH45567.1"/>
    </source>
</evidence>
<organism evidence="1 2">
    <name type="scientific">Gordonia phage Danyall</name>
    <dbReference type="NCBI Taxonomy" id="2250390"/>
    <lineage>
        <taxon>Viruses</taxon>
        <taxon>Duplodnaviria</taxon>
        <taxon>Heunggongvirae</taxon>
        <taxon>Uroviricota</taxon>
        <taxon>Caudoviricetes</taxon>
        <taxon>Stackebrandtviridae</taxon>
        <taxon>Frickvirinae</taxon>
        <taxon>Wizardvirus</taxon>
        <taxon>Wizardvirus danyall</taxon>
    </lineage>
</organism>
<gene>
    <name evidence="1" type="primary">89</name>
    <name evidence="1" type="ORF">SEA_DANYALL_89</name>
</gene>
<proteinExistence type="predicted"/>
<reference evidence="1 2" key="1">
    <citation type="submission" date="2018-06" db="EMBL/GenBank/DDBJ databases">
        <authorList>
            <person name="Brown M.E."/>
            <person name="Griffith B.C."/>
            <person name="Chatowsky O.R."/>
            <person name="Delesalle V.A."/>
            <person name="Garlena R.A."/>
            <person name="Russell D.A."/>
            <person name="Pope W.H."/>
            <person name="Jacobs-Sera D."/>
            <person name="Hatfull G.F."/>
        </authorList>
    </citation>
    <scope>NUCLEOTIDE SEQUENCE [LARGE SCALE GENOMIC DNA]</scope>
</reference>
<dbReference type="RefSeq" id="YP_010096694.1">
    <property type="nucleotide sequence ID" value="NC_055751.1"/>
</dbReference>
<name>A0A345KRB5_9CAUD</name>
<dbReference type="Proteomes" id="UP000259123">
    <property type="component" value="Segment"/>
</dbReference>
<dbReference type="KEGG" id="vg:65114349"/>
<dbReference type="EMBL" id="MH479910">
    <property type="protein sequence ID" value="AXH45567.1"/>
    <property type="molecule type" value="Genomic_DNA"/>
</dbReference>